<dbReference type="GO" id="GO:0005615">
    <property type="term" value="C:extracellular space"/>
    <property type="evidence" value="ECO:0007669"/>
    <property type="project" value="TreeGrafter"/>
</dbReference>
<evidence type="ECO:0000256" key="1">
    <source>
        <dbReference type="ARBA" id="ARBA00023157"/>
    </source>
</evidence>
<evidence type="ECO:0000259" key="2">
    <source>
        <dbReference type="PROSITE" id="PS51406"/>
    </source>
</evidence>
<dbReference type="SMART" id="SM00186">
    <property type="entry name" value="FBG"/>
    <property type="match status" value="1"/>
</dbReference>
<proteinExistence type="predicted"/>
<evidence type="ECO:0000313" key="3">
    <source>
        <dbReference type="EMBL" id="MXU97809.1"/>
    </source>
</evidence>
<dbReference type="InterPro" id="IPR020837">
    <property type="entry name" value="Fibrinogen_CS"/>
</dbReference>
<dbReference type="InterPro" id="IPR002181">
    <property type="entry name" value="Fibrinogen_a/b/g_C_dom"/>
</dbReference>
<dbReference type="InterPro" id="IPR050373">
    <property type="entry name" value="Fibrinogen_C-term_domain"/>
</dbReference>
<dbReference type="Gene3D" id="3.90.215.10">
    <property type="entry name" value="Gamma Fibrinogen, chain A, domain 1"/>
    <property type="match status" value="1"/>
</dbReference>
<dbReference type="Pfam" id="PF00147">
    <property type="entry name" value="Fibrinogen_C"/>
    <property type="match status" value="1"/>
</dbReference>
<accession>A0A6B0V734</accession>
<feature type="domain" description="Fibrinogen C-terminal" evidence="2">
    <location>
        <begin position="47"/>
        <end position="280"/>
    </location>
</feature>
<organism evidence="3">
    <name type="scientific">Ixodes ricinus</name>
    <name type="common">Common tick</name>
    <name type="synonym">Acarus ricinus</name>
    <dbReference type="NCBI Taxonomy" id="34613"/>
    <lineage>
        <taxon>Eukaryota</taxon>
        <taxon>Metazoa</taxon>
        <taxon>Ecdysozoa</taxon>
        <taxon>Arthropoda</taxon>
        <taxon>Chelicerata</taxon>
        <taxon>Arachnida</taxon>
        <taxon>Acari</taxon>
        <taxon>Parasitiformes</taxon>
        <taxon>Ixodida</taxon>
        <taxon>Ixodoidea</taxon>
        <taxon>Ixodidae</taxon>
        <taxon>Ixodinae</taxon>
        <taxon>Ixodes</taxon>
    </lineage>
</organism>
<dbReference type="InterPro" id="IPR036056">
    <property type="entry name" value="Fibrinogen-like_C"/>
</dbReference>
<dbReference type="PROSITE" id="PS00514">
    <property type="entry name" value="FIBRINOGEN_C_1"/>
    <property type="match status" value="1"/>
</dbReference>
<dbReference type="SUPFAM" id="SSF56496">
    <property type="entry name" value="Fibrinogen C-terminal domain-like"/>
    <property type="match status" value="1"/>
</dbReference>
<dbReference type="PANTHER" id="PTHR19143">
    <property type="entry name" value="FIBRINOGEN/TENASCIN/ANGIOPOEITIN"/>
    <property type="match status" value="1"/>
</dbReference>
<dbReference type="InterPro" id="IPR014716">
    <property type="entry name" value="Fibrinogen_a/b/g_C_1"/>
</dbReference>
<dbReference type="PANTHER" id="PTHR19143:SF458">
    <property type="entry name" value="FIBRINOGEN C-TERMINAL DOMAIN-CONTAINING PROTEIN-RELATED"/>
    <property type="match status" value="1"/>
</dbReference>
<dbReference type="PROSITE" id="PS51406">
    <property type="entry name" value="FIBRINOGEN_C_2"/>
    <property type="match status" value="1"/>
</dbReference>
<dbReference type="EMBL" id="GIFC01015726">
    <property type="protein sequence ID" value="MXU97809.1"/>
    <property type="molecule type" value="Transcribed_RNA"/>
</dbReference>
<sequence length="290" mass="33559">MFVAVLFIPVVAGNVFMESSFRRVPEITERQHGPRKTYMLFDPCNTNKPGNRTISCSQIKMRKRSSNGLTYKINPLNKPVKARCDMKSDGGGWTVIQRRTEYEVYDNNFEKELVEYERGFTTKAGGALWLGLENLHVLTSFPNNQQALRIELTRKGETKPTVLLYHKFNVGSKEEHYKLTIDEYDGPKGYDALSNHNGQKFTTKKSMTEKPDKDRCSDRLSGGWWFKKCNEANLNGRKFKYASQITSKSKTLGITWHIKHKDQSYKYIYDRVEMKIRDDDYGFCTGPLKS</sequence>
<dbReference type="NCBIfam" id="NF040941">
    <property type="entry name" value="GGGWT_bact"/>
    <property type="match status" value="1"/>
</dbReference>
<name>A0A6B0V734_IXORI</name>
<dbReference type="AlphaFoldDB" id="A0A6B0V734"/>
<reference evidence="3" key="1">
    <citation type="submission" date="2019-12" db="EMBL/GenBank/DDBJ databases">
        <title>An insight into the sialome of adult female Ixodes ricinus ticks feeding for 6 days.</title>
        <authorList>
            <person name="Perner J."/>
            <person name="Ribeiro J.M.C."/>
        </authorList>
    </citation>
    <scope>NUCLEOTIDE SEQUENCE</scope>
    <source>
        <strain evidence="3">Semi-engorged</strain>
        <tissue evidence="3">Salivary glands</tissue>
    </source>
</reference>
<keyword evidence="1" id="KW-1015">Disulfide bond</keyword>
<protein>
    <submittedName>
        <fullName evidence="3">Putative ixoderin b6</fullName>
    </submittedName>
</protein>